<comment type="caution">
    <text evidence="2">The sequence shown here is derived from an EMBL/GenBank/DDBJ whole genome shotgun (WGS) entry which is preliminary data.</text>
</comment>
<feature type="signal peptide" evidence="1">
    <location>
        <begin position="1"/>
        <end position="21"/>
    </location>
</feature>
<name>A0A835JWS4_9ROSI</name>
<keyword evidence="1" id="KW-0732">Signal</keyword>
<accession>A0A835JWS4</accession>
<dbReference type="Proteomes" id="UP000657918">
    <property type="component" value="Unassembled WGS sequence"/>
</dbReference>
<evidence type="ECO:0008006" key="4">
    <source>
        <dbReference type="Google" id="ProtNLM"/>
    </source>
</evidence>
<keyword evidence="3" id="KW-1185">Reference proteome</keyword>
<dbReference type="PANTHER" id="PTHR33935">
    <property type="entry name" value="OS10G0148100 PROTEIN"/>
    <property type="match status" value="1"/>
</dbReference>
<dbReference type="AlphaFoldDB" id="A0A835JWS4"/>
<organism evidence="2 3">
    <name type="scientific">Salix dunnii</name>
    <dbReference type="NCBI Taxonomy" id="1413687"/>
    <lineage>
        <taxon>Eukaryota</taxon>
        <taxon>Viridiplantae</taxon>
        <taxon>Streptophyta</taxon>
        <taxon>Embryophyta</taxon>
        <taxon>Tracheophyta</taxon>
        <taxon>Spermatophyta</taxon>
        <taxon>Magnoliopsida</taxon>
        <taxon>eudicotyledons</taxon>
        <taxon>Gunneridae</taxon>
        <taxon>Pentapetalae</taxon>
        <taxon>rosids</taxon>
        <taxon>fabids</taxon>
        <taxon>Malpighiales</taxon>
        <taxon>Salicaceae</taxon>
        <taxon>Saliceae</taxon>
        <taxon>Salix</taxon>
    </lineage>
</organism>
<evidence type="ECO:0000313" key="3">
    <source>
        <dbReference type="Proteomes" id="UP000657918"/>
    </source>
</evidence>
<dbReference type="OrthoDB" id="692967at2759"/>
<dbReference type="PANTHER" id="PTHR33935:SF22">
    <property type="entry name" value="OS10G0149400 PROTEIN"/>
    <property type="match status" value="1"/>
</dbReference>
<sequence length="426" mass="47679">MRIVPVFRGALLCFYVSLVFAAAFCYADDNTVEVTGIGECADCAQSNIKSVHAFSGLKVTIDCKRGNGDFKTRGVGELDEVGKFRVSLPNDVVKDGKLKEACYAQLHSASAAPCPVQNDLDSSKIVFKSKTGEKLTFGLAGKLKFSPVTCTSAILWPHPPKSKLPPSKLPPVKDFHHPYLFSPKVFPPIYKKPLPHPVPIYKPKPPVYKLPPVPIYKPKPPVYKPPPVPIYKPEPPVYKPPPVPIYKPEPPVYKPPPVPIYKPEPPVYKPPPVPIYKPKPPVYKPPPVPIYKPKPPVYKPPPVPIYKPKPPVYKFPPVPIYKPKPPVYKFPPVPIYKPKPPVYKPTPVPIYKPEPKPPIVKPLPPPLPIYKPLPPPVPFYKPIPKIPTFHKKPYSKLPPYPKIPPKYFHHPKFGKWPPLAPLSPIH</sequence>
<proteinExistence type="predicted"/>
<reference evidence="2 3" key="1">
    <citation type="submission" date="2020-10" db="EMBL/GenBank/DDBJ databases">
        <title>Plant Genome Project.</title>
        <authorList>
            <person name="Zhang R.-G."/>
        </authorList>
    </citation>
    <scope>NUCLEOTIDE SEQUENCE [LARGE SCALE GENOMIC DNA]</scope>
    <source>
        <strain evidence="2">FAFU-HL-1</strain>
        <tissue evidence="2">Leaf</tissue>
    </source>
</reference>
<dbReference type="EMBL" id="JADGMS010000009">
    <property type="protein sequence ID" value="KAF9676126.1"/>
    <property type="molecule type" value="Genomic_DNA"/>
</dbReference>
<evidence type="ECO:0000256" key="1">
    <source>
        <dbReference type="SAM" id="SignalP"/>
    </source>
</evidence>
<protein>
    <recommendedName>
        <fullName evidence="4">Proline-rich protein</fullName>
    </recommendedName>
</protein>
<gene>
    <name evidence="2" type="ORF">SADUNF_Sadunf09G0105800</name>
</gene>
<evidence type="ECO:0000313" key="2">
    <source>
        <dbReference type="EMBL" id="KAF9676126.1"/>
    </source>
</evidence>
<dbReference type="Pfam" id="PF01190">
    <property type="entry name" value="Pollen_Ole_e_1"/>
    <property type="match status" value="1"/>
</dbReference>
<dbReference type="PRINTS" id="PR01217">
    <property type="entry name" value="PRICHEXTENSN"/>
</dbReference>
<feature type="chain" id="PRO_5032385462" description="Proline-rich protein" evidence="1">
    <location>
        <begin position="22"/>
        <end position="426"/>
    </location>
</feature>